<dbReference type="InterPro" id="IPR033764">
    <property type="entry name" value="Sdr_B"/>
</dbReference>
<keyword evidence="3" id="KW-0732">Signal</keyword>
<dbReference type="Proteomes" id="UP000181790">
    <property type="component" value="Unassembled WGS sequence"/>
</dbReference>
<dbReference type="GO" id="GO:0005576">
    <property type="term" value="C:extracellular region"/>
    <property type="evidence" value="ECO:0007669"/>
    <property type="project" value="UniProtKB-SubCell"/>
</dbReference>
<protein>
    <recommendedName>
        <fullName evidence="4">SD-repeat containing protein B domain-containing protein</fullName>
    </recommendedName>
</protein>
<evidence type="ECO:0000256" key="2">
    <source>
        <dbReference type="ARBA" id="ARBA00022525"/>
    </source>
</evidence>
<feature type="non-terminal residue" evidence="5">
    <location>
        <position position="877"/>
    </location>
</feature>
<organism evidence="5 6">
    <name type="scientific">Arsenicibacter rosenii</name>
    <dbReference type="NCBI Taxonomy" id="1750698"/>
    <lineage>
        <taxon>Bacteria</taxon>
        <taxon>Pseudomonadati</taxon>
        <taxon>Bacteroidota</taxon>
        <taxon>Cytophagia</taxon>
        <taxon>Cytophagales</taxon>
        <taxon>Spirosomataceae</taxon>
        <taxon>Arsenicibacter</taxon>
    </lineage>
</organism>
<gene>
    <name evidence="5" type="ORF">BLX24_28510</name>
</gene>
<dbReference type="SUPFAM" id="SSF117074">
    <property type="entry name" value="Hypothetical protein PA1324"/>
    <property type="match status" value="1"/>
</dbReference>
<feature type="domain" description="SD-repeat containing protein B" evidence="4">
    <location>
        <begin position="617"/>
        <end position="669"/>
    </location>
</feature>
<keyword evidence="6" id="KW-1185">Reference proteome</keyword>
<dbReference type="EMBL" id="MORL01000039">
    <property type="protein sequence ID" value="OIN55723.1"/>
    <property type="molecule type" value="Genomic_DNA"/>
</dbReference>
<keyword evidence="2" id="KW-0964">Secreted</keyword>
<evidence type="ECO:0000313" key="5">
    <source>
        <dbReference type="EMBL" id="OIN55723.1"/>
    </source>
</evidence>
<dbReference type="Pfam" id="PF17210">
    <property type="entry name" value="SdrD_B"/>
    <property type="match status" value="1"/>
</dbReference>
<dbReference type="InterPro" id="IPR013783">
    <property type="entry name" value="Ig-like_fold"/>
</dbReference>
<dbReference type="AlphaFoldDB" id="A0A1S2VAK0"/>
<comment type="caution">
    <text evidence="5">The sequence shown here is derived from an EMBL/GenBank/DDBJ whole genome shotgun (WGS) entry which is preliminary data.</text>
</comment>
<evidence type="ECO:0000259" key="4">
    <source>
        <dbReference type="Pfam" id="PF17210"/>
    </source>
</evidence>
<sequence length="877" mass="93977">MAQSGKVFRDFNNNGTADTGDIGVRGIVIQAFKSDNSLMASAVSGADGLFALSPAAAPGEAVRIEFSVPDSLKKFFPGAYAPGVGKNGTSVQFVHGPATDVNFAINYPGDFCEATPPVSVVCFVIGAGTTLGDNLLANIPYNANGKDPNDVGHPNAPATTVGSIWGTAYDRETGWLYSASFMRRHTAFGPGGTGVIYVTADIKDPSASRSFEWLNLNGMTVAHINGGTVTVNTGSDPHMKSDYYLDLINANGNPTDAVGKISFGDMDMSNDGQYLFVVSLNENRLYRIAIDSDKNPSTFPTAADVLAYDLPTPACNGGMVRPYGLGVRGDNVYIGTVCDGSISKQYQDLHAYIYKLDVLTHVFSPVIDFSLDYLRGNISGGEFIREHGKWQPWTDDPDWTNYNESPGEVWSLGYRWELVCPQALLSDIVFDDDGSLVVAFMDRFGHQGIFDGPDPQGSKRTDDNTLYRRFNLRAGGDVLRICNSGSINKPVYDLEQLGKCGDKGGGQYLEATYSPIEYEFYTGDNFNKDSHTETADGALGLVPGTNELIMSAFDPINESRGGDIYSNGYRVLNNTTGQEIRGFQLLTEIPPNNGNNLFGKASGVGGIEVLCTAKSLEIGNRVWIDTNKNGIQDSDEQVLPNVILELYNDENQLVGTQTTDAEGTYYFNQSNVIDTSGVLRPNRPGLQVNRLYTIRIPASQYRGRGYGPLYGLTITTAILRRAFADAPLTDNVAVRDNDAIQTGGLVSATVHTGYSGENDHNIDIGFAPLPPCLLSLVLTPASCNSATNQYVLQGALLTEGLPSDGTLIITHGNESLTLAATASMTSVPFAFTGLISDAATYTVTATFSDAWCGPVSETYTAPASCTVPAVVTVSNTT</sequence>
<dbReference type="SUPFAM" id="SSF63825">
    <property type="entry name" value="YWTD domain"/>
    <property type="match status" value="1"/>
</dbReference>
<name>A0A1S2VAK0_9BACT</name>
<evidence type="ECO:0000256" key="3">
    <source>
        <dbReference type="ARBA" id="ARBA00022729"/>
    </source>
</evidence>
<evidence type="ECO:0000256" key="1">
    <source>
        <dbReference type="ARBA" id="ARBA00004613"/>
    </source>
</evidence>
<accession>A0A1S2VAK0</accession>
<proteinExistence type="predicted"/>
<dbReference type="Gene3D" id="2.60.40.10">
    <property type="entry name" value="Immunoglobulins"/>
    <property type="match status" value="2"/>
</dbReference>
<reference evidence="5 6" key="1">
    <citation type="submission" date="2016-10" db="EMBL/GenBank/DDBJ databases">
        <title>Arsenicibacter rosenii gen. nov., sp. nov., an efficient arsenic-methylating bacterium isolated from an arsenic-contaminated paddy soil.</title>
        <authorList>
            <person name="Huang K."/>
        </authorList>
    </citation>
    <scope>NUCLEOTIDE SEQUENCE [LARGE SCALE GENOMIC DNA]</scope>
    <source>
        <strain evidence="5 6">SM-1</strain>
    </source>
</reference>
<comment type="subcellular location">
    <subcellularLocation>
        <location evidence="1">Secreted</location>
    </subcellularLocation>
</comment>
<evidence type="ECO:0000313" key="6">
    <source>
        <dbReference type="Proteomes" id="UP000181790"/>
    </source>
</evidence>